<evidence type="ECO:0000313" key="2">
    <source>
        <dbReference type="EMBL" id="SKM29276.1"/>
    </source>
</evidence>
<evidence type="ECO:0000256" key="1">
    <source>
        <dbReference type="SAM" id="MobiDB-lite"/>
    </source>
</evidence>
<accession>A0A1T8PCS0</accession>
<organism evidence="2 3">
    <name type="scientific">Mycobacteroides abscessus subsp. massiliense</name>
    <dbReference type="NCBI Taxonomy" id="1962118"/>
    <lineage>
        <taxon>Bacteria</taxon>
        <taxon>Bacillati</taxon>
        <taxon>Actinomycetota</taxon>
        <taxon>Actinomycetes</taxon>
        <taxon>Mycobacteriales</taxon>
        <taxon>Mycobacteriaceae</taxon>
        <taxon>Mycobacteroides</taxon>
        <taxon>Mycobacteroides abscessus</taxon>
    </lineage>
</organism>
<dbReference type="AlphaFoldDB" id="A0A1T8PCS0"/>
<dbReference type="Gene3D" id="3.40.50.300">
    <property type="entry name" value="P-loop containing nucleotide triphosphate hydrolases"/>
    <property type="match status" value="1"/>
</dbReference>
<dbReference type="InterPro" id="IPR027417">
    <property type="entry name" value="P-loop_NTPase"/>
</dbReference>
<feature type="region of interest" description="Disordered" evidence="1">
    <location>
        <begin position="1"/>
        <end position="20"/>
    </location>
</feature>
<protein>
    <submittedName>
        <fullName evidence="2">Phage terminase, large subunit, putative</fullName>
    </submittedName>
</protein>
<proteinExistence type="predicted"/>
<dbReference type="EMBL" id="FVGW01000006">
    <property type="protein sequence ID" value="SKM29276.1"/>
    <property type="molecule type" value="Genomic_DNA"/>
</dbReference>
<evidence type="ECO:0000313" key="3">
    <source>
        <dbReference type="Proteomes" id="UP000190074"/>
    </source>
</evidence>
<name>A0A1T8PCS0_9MYCO</name>
<dbReference type="Proteomes" id="UP000190074">
    <property type="component" value="Unassembled WGS sequence"/>
</dbReference>
<feature type="region of interest" description="Disordered" evidence="1">
    <location>
        <begin position="510"/>
        <end position="533"/>
    </location>
</feature>
<gene>
    <name evidence="2" type="ORF">SAMEA2259716_03389</name>
</gene>
<sequence>MTRMTTPPKGSRRSSPKSRWPDFVGVWPRLIGRQTPEIECRHPGDESEGDRCATFAFRIGLRCMPWQWLILRAMLSLLDPNQWGERLFTHRNVVIECSRQNGKTLIVIVRILWGLFRRRERILYTAQEWKTAEDVFDRVCAVIDRVPAFWRQLAAKPSKKDNRGVILLVDGTKADFGPRSLNFGRGLTEVDLLIMDEAYDVVPKHSANLTGTQRAAQNPQTIWLSTPPVAAEHPHCHKLAGFHRLGKAGAKNPQRALRLYYALFAAPDGMARTDPKAYPLAHPSLGVVGSVEEVQDALQSSQTAADIALFDADYLGRGQYPPPESTVVSEIDAREWADMAKGATPQLTGETVLVIERTLDRNVWLLFGGRATTTGRAHIEVGFSAACSVDEFVLKVVEAVQAVDPPVVAVRGGSDGAELESKLIKAGVEPTPITKVEVPAFCGGFLDAVGEGRVSHRDQAEINRAMRHAVKHKRTGGGFVWEPIDDTTWAYLMGASMTHGVLAKYANHKTPVPPPPLAEAPDPTDSSADSAVGLDDDFDALTAAF</sequence>
<reference evidence="2 3" key="1">
    <citation type="submission" date="2016-11" db="EMBL/GenBank/DDBJ databases">
        <authorList>
            <consortium name="Pathogen Informatics"/>
        </authorList>
    </citation>
    <scope>NUCLEOTIDE SEQUENCE [LARGE SCALE GENOMIC DNA]</scope>
    <source>
        <strain evidence="2 3">911</strain>
    </source>
</reference>